<gene>
    <name evidence="2" type="ORF">INT48_007038</name>
</gene>
<dbReference type="Proteomes" id="UP000613177">
    <property type="component" value="Unassembled WGS sequence"/>
</dbReference>
<evidence type="ECO:0000313" key="2">
    <source>
        <dbReference type="EMBL" id="KAG2229436.1"/>
    </source>
</evidence>
<feature type="region of interest" description="Disordered" evidence="1">
    <location>
        <begin position="1"/>
        <end position="44"/>
    </location>
</feature>
<reference evidence="2" key="1">
    <citation type="submission" date="2021-01" db="EMBL/GenBank/DDBJ databases">
        <title>Metabolic potential, ecology and presence of endohyphal bacteria is reflected in genomic diversity of Mucoromycotina.</title>
        <authorList>
            <person name="Muszewska A."/>
            <person name="Okrasinska A."/>
            <person name="Steczkiewicz K."/>
            <person name="Drgas O."/>
            <person name="Orlowska M."/>
            <person name="Perlinska-Lenart U."/>
            <person name="Aleksandrzak-Piekarczyk T."/>
            <person name="Szatraj K."/>
            <person name="Zielenkiewicz U."/>
            <person name="Pilsyk S."/>
            <person name="Malc E."/>
            <person name="Mieczkowski P."/>
            <person name="Kruszewska J.S."/>
            <person name="Biernat P."/>
            <person name="Pawlowska J."/>
        </authorList>
    </citation>
    <scope>NUCLEOTIDE SEQUENCE</scope>
    <source>
        <strain evidence="2">WA0000018081</strain>
    </source>
</reference>
<protein>
    <submittedName>
        <fullName evidence="2">Uncharacterized protein</fullName>
    </submittedName>
</protein>
<organism evidence="2 3">
    <name type="scientific">Thamnidium elegans</name>
    <dbReference type="NCBI Taxonomy" id="101142"/>
    <lineage>
        <taxon>Eukaryota</taxon>
        <taxon>Fungi</taxon>
        <taxon>Fungi incertae sedis</taxon>
        <taxon>Mucoromycota</taxon>
        <taxon>Mucoromycotina</taxon>
        <taxon>Mucoromycetes</taxon>
        <taxon>Mucorales</taxon>
        <taxon>Mucorineae</taxon>
        <taxon>Mucoraceae</taxon>
        <taxon>Thamnidium</taxon>
    </lineage>
</organism>
<evidence type="ECO:0000313" key="3">
    <source>
        <dbReference type="Proteomes" id="UP000613177"/>
    </source>
</evidence>
<keyword evidence="3" id="KW-1185">Reference proteome</keyword>
<accession>A0A8H7SI12</accession>
<comment type="caution">
    <text evidence="2">The sequence shown here is derived from an EMBL/GenBank/DDBJ whole genome shotgun (WGS) entry which is preliminary data.</text>
</comment>
<proteinExistence type="predicted"/>
<dbReference type="EMBL" id="JAEPRE010000274">
    <property type="protein sequence ID" value="KAG2229436.1"/>
    <property type="molecule type" value="Genomic_DNA"/>
</dbReference>
<name>A0A8H7SI12_9FUNG</name>
<sequence length="77" mass="8641">MLLQLRGKGDNDQLTQENSDNEHETPSSKRPSEDDAESFVSMCLSFSPPDGNGHLLIHTFDATDAFYKLQKSLQTQK</sequence>
<dbReference type="AlphaFoldDB" id="A0A8H7SI12"/>
<feature type="compositionally biased region" description="Basic and acidic residues" evidence="1">
    <location>
        <begin position="20"/>
        <end position="33"/>
    </location>
</feature>
<evidence type="ECO:0000256" key="1">
    <source>
        <dbReference type="SAM" id="MobiDB-lite"/>
    </source>
</evidence>